<evidence type="ECO:0000256" key="1">
    <source>
        <dbReference type="SAM" id="SignalP"/>
    </source>
</evidence>
<dbReference type="RefSeq" id="WP_344455861.1">
    <property type="nucleotide sequence ID" value="NZ_BAAATZ010000031.1"/>
</dbReference>
<protein>
    <submittedName>
        <fullName evidence="2">Uncharacterized protein</fullName>
    </submittedName>
</protein>
<comment type="caution">
    <text evidence="2">The sequence shown here is derived from an EMBL/GenBank/DDBJ whole genome shotgun (WGS) entry which is preliminary data.</text>
</comment>
<feature type="chain" id="PRO_5045706826" evidence="1">
    <location>
        <begin position="26"/>
        <end position="163"/>
    </location>
</feature>
<sequence length="163" mass="17514">MMRRLLSLLTAAILGAALLAAPASALPGDRAASFGPQGYGRVKLGMSLKAARKTGLITKITKPPVQGACGSFILKGTKASAYYEKKRGVTALFADKSMRTPRGIKLGDKFKKVKKAYPSLKTGPNVHSVRVPGNRKALYLFLFDGSNRLYELGLALTPIRCFN</sequence>
<keyword evidence="1" id="KW-0732">Signal</keyword>
<accession>A0ABP6H4T5</accession>
<evidence type="ECO:0000313" key="2">
    <source>
        <dbReference type="EMBL" id="GAA2736024.1"/>
    </source>
</evidence>
<gene>
    <name evidence="2" type="ORF">GCM10010439_62190</name>
</gene>
<organism evidence="2 3">
    <name type="scientific">Actinocorallia aurantiaca</name>
    <dbReference type="NCBI Taxonomy" id="46204"/>
    <lineage>
        <taxon>Bacteria</taxon>
        <taxon>Bacillati</taxon>
        <taxon>Actinomycetota</taxon>
        <taxon>Actinomycetes</taxon>
        <taxon>Streptosporangiales</taxon>
        <taxon>Thermomonosporaceae</taxon>
        <taxon>Actinocorallia</taxon>
    </lineage>
</organism>
<reference evidence="3" key="1">
    <citation type="journal article" date="2019" name="Int. J. Syst. Evol. Microbiol.">
        <title>The Global Catalogue of Microorganisms (GCM) 10K type strain sequencing project: providing services to taxonomists for standard genome sequencing and annotation.</title>
        <authorList>
            <consortium name="The Broad Institute Genomics Platform"/>
            <consortium name="The Broad Institute Genome Sequencing Center for Infectious Disease"/>
            <person name="Wu L."/>
            <person name="Ma J."/>
        </authorList>
    </citation>
    <scope>NUCLEOTIDE SEQUENCE [LARGE SCALE GENOMIC DNA]</scope>
    <source>
        <strain evidence="3">JCM 8201</strain>
    </source>
</reference>
<proteinExistence type="predicted"/>
<dbReference type="EMBL" id="BAAATZ010000031">
    <property type="protein sequence ID" value="GAA2736024.1"/>
    <property type="molecule type" value="Genomic_DNA"/>
</dbReference>
<keyword evidence="3" id="KW-1185">Reference proteome</keyword>
<evidence type="ECO:0000313" key="3">
    <source>
        <dbReference type="Proteomes" id="UP001501842"/>
    </source>
</evidence>
<name>A0ABP6H4T5_9ACTN</name>
<dbReference type="Proteomes" id="UP001501842">
    <property type="component" value="Unassembled WGS sequence"/>
</dbReference>
<feature type="signal peptide" evidence="1">
    <location>
        <begin position="1"/>
        <end position="25"/>
    </location>
</feature>